<dbReference type="KEGG" id="huw:FPZ11_10080"/>
<dbReference type="RefSeq" id="WP_146320572.1">
    <property type="nucleotide sequence ID" value="NZ_CP042305.1"/>
</dbReference>
<sequence>MQTPAADLRVDERLVRTLLAEQHPDLTGELRLVANGWDNVIYRLGDDLAVRVPRRDVAAHLIAHEQRWLPVLAPQLPVPVPVPVRIGVPSATFRWSWSVVEWVEGIDGADVGASERTQLAVPLARFVTALHTPAPRTPEGHLHPDVPINPVRGVPLASRDRAVRERLRELDRLWDVTALGSVWEAALDAPRWQGPPIWLHGDLHPGNLLLDDRGALATVIDFGDLTAGDPATDLATAWLSFRPEARAVFRAVVADGSHPDSGAKDAATWLRARGWALCMGTALATASDDNPRMHALGTHVLGELLREAYENA</sequence>
<gene>
    <name evidence="2" type="ORF">FPZ11_10080</name>
</gene>
<reference evidence="2 3" key="1">
    <citation type="submission" date="2019-07" db="EMBL/GenBank/DDBJ databases">
        <title>Full genome sequence of Humibacter sp. WJ7-1.</title>
        <authorList>
            <person name="Im W.-T."/>
        </authorList>
    </citation>
    <scope>NUCLEOTIDE SEQUENCE [LARGE SCALE GENOMIC DNA]</scope>
    <source>
        <strain evidence="2 3">WJ7-1</strain>
    </source>
</reference>
<keyword evidence="2" id="KW-0808">Transferase</keyword>
<dbReference type="InterPro" id="IPR011009">
    <property type="entry name" value="Kinase-like_dom_sf"/>
</dbReference>
<accession>A0A5B8M624</accession>
<dbReference type="GO" id="GO:0016740">
    <property type="term" value="F:transferase activity"/>
    <property type="evidence" value="ECO:0007669"/>
    <property type="project" value="UniProtKB-KW"/>
</dbReference>
<dbReference type="InterPro" id="IPR051678">
    <property type="entry name" value="AGP_Transferase"/>
</dbReference>
<dbReference type="PANTHER" id="PTHR21310">
    <property type="entry name" value="AMINOGLYCOSIDE PHOSPHOTRANSFERASE-RELATED-RELATED"/>
    <property type="match status" value="1"/>
</dbReference>
<dbReference type="CDD" id="cd05155">
    <property type="entry name" value="APH_ChoK_like_1"/>
    <property type="match status" value="1"/>
</dbReference>
<dbReference type="Gene3D" id="3.90.1200.10">
    <property type="match status" value="1"/>
</dbReference>
<name>A0A5B8M624_9MICO</name>
<dbReference type="EMBL" id="CP042305">
    <property type="protein sequence ID" value="QDZ15072.1"/>
    <property type="molecule type" value="Genomic_DNA"/>
</dbReference>
<evidence type="ECO:0000259" key="1">
    <source>
        <dbReference type="Pfam" id="PF01636"/>
    </source>
</evidence>
<dbReference type="AlphaFoldDB" id="A0A5B8M624"/>
<proteinExistence type="predicted"/>
<organism evidence="2 3">
    <name type="scientific">Humibacter ginsenosidimutans</name>
    <dbReference type="NCBI Taxonomy" id="2599293"/>
    <lineage>
        <taxon>Bacteria</taxon>
        <taxon>Bacillati</taxon>
        <taxon>Actinomycetota</taxon>
        <taxon>Actinomycetes</taxon>
        <taxon>Micrococcales</taxon>
        <taxon>Microbacteriaceae</taxon>
        <taxon>Humibacter</taxon>
    </lineage>
</organism>
<keyword evidence="3" id="KW-1185">Reference proteome</keyword>
<dbReference type="Pfam" id="PF01636">
    <property type="entry name" value="APH"/>
    <property type="match status" value="1"/>
</dbReference>
<protein>
    <submittedName>
        <fullName evidence="2">Aminoglycoside phosphotransferase family protein</fullName>
    </submittedName>
</protein>
<evidence type="ECO:0000313" key="3">
    <source>
        <dbReference type="Proteomes" id="UP000320216"/>
    </source>
</evidence>
<dbReference type="OrthoDB" id="9797603at2"/>
<dbReference type="SUPFAM" id="SSF56112">
    <property type="entry name" value="Protein kinase-like (PK-like)"/>
    <property type="match status" value="1"/>
</dbReference>
<evidence type="ECO:0000313" key="2">
    <source>
        <dbReference type="EMBL" id="QDZ15072.1"/>
    </source>
</evidence>
<dbReference type="Proteomes" id="UP000320216">
    <property type="component" value="Chromosome"/>
</dbReference>
<dbReference type="InterPro" id="IPR002575">
    <property type="entry name" value="Aminoglycoside_PTrfase"/>
</dbReference>
<dbReference type="PANTHER" id="PTHR21310:SF42">
    <property type="entry name" value="BIFUNCTIONAL AAC_APH"/>
    <property type="match status" value="1"/>
</dbReference>
<dbReference type="Gene3D" id="3.30.200.20">
    <property type="entry name" value="Phosphorylase Kinase, domain 1"/>
    <property type="match status" value="1"/>
</dbReference>
<feature type="domain" description="Aminoglycoside phosphotransferase" evidence="1">
    <location>
        <begin position="30"/>
        <end position="267"/>
    </location>
</feature>